<evidence type="ECO:0000313" key="7">
    <source>
        <dbReference type="EMBL" id="KAK7863328.1"/>
    </source>
</evidence>
<evidence type="ECO:0000256" key="4">
    <source>
        <dbReference type="PIRSR" id="PIRSR600407-2"/>
    </source>
</evidence>
<dbReference type="Pfam" id="PF01150">
    <property type="entry name" value="GDA1_CD39"/>
    <property type="match status" value="1"/>
</dbReference>
<keyword evidence="4" id="KW-0547">Nucleotide-binding</keyword>
<dbReference type="Gene3D" id="3.30.420.40">
    <property type="match status" value="1"/>
</dbReference>
<evidence type="ECO:0000256" key="6">
    <source>
        <dbReference type="SAM" id="Phobius"/>
    </source>
</evidence>
<feature type="region of interest" description="Disordered" evidence="5">
    <location>
        <begin position="1"/>
        <end position="30"/>
    </location>
</feature>
<evidence type="ECO:0000313" key="8">
    <source>
        <dbReference type="Proteomes" id="UP001378592"/>
    </source>
</evidence>
<sequence length="475" mass="52687">MASVRQRKLLEENDVSRSDSSPSSRSPRPRASGYWRKKFFFLLGFGLVSTFFIGLYCNVSTWKVSSHATNLLDDLAYMLRLHKHVHAVIIDAGSTGSRVLAFSFHEPIFGEKNLKLHGELFYQIKPGLSSFADNPEKGAEHLQILLEKAKSVIPREAWAETPLSMKATAGLRLLPKEKAEALLREVSKLFANSPFHTTASSVGIMDGVDEGLFSWFTVNFLQDRLGGDVENTAAALDLGGGSTQITFAPSSEATLKASDPEYLYHISAFHQNITVYTHSYLGLGLMAARKEILSVGNPADATELHSECINPIIKTEWAYGGKTYKVLGSKNPLYLEIKGNANRIPEKKPVVRFEECAKIIRNYVSNKVDKPKELNKKEINAFSYYFDRATEYGLIDPFKGGVVKIKQFHDAAVATCATPNTEQPFMCLDLTFISVLLQDGFGLNPQTSLNLFKKIDGHEISWALGAAFHILQNGL</sequence>
<evidence type="ECO:0008006" key="9">
    <source>
        <dbReference type="Google" id="ProtNLM"/>
    </source>
</evidence>
<dbReference type="EMBL" id="JAZDUA010000233">
    <property type="protein sequence ID" value="KAK7863328.1"/>
    <property type="molecule type" value="Genomic_DNA"/>
</dbReference>
<dbReference type="GO" id="GO:0016787">
    <property type="term" value="F:hydrolase activity"/>
    <property type="evidence" value="ECO:0007669"/>
    <property type="project" value="UniProtKB-KW"/>
</dbReference>
<dbReference type="PANTHER" id="PTHR11782:SF127">
    <property type="entry name" value="NTPASE, ISOFORM F"/>
    <property type="match status" value="1"/>
</dbReference>
<accession>A0AAN9VU30</accession>
<keyword evidence="4" id="KW-0067">ATP-binding</keyword>
<comment type="caution">
    <text evidence="7">The sequence shown here is derived from an EMBL/GenBank/DDBJ whole genome shotgun (WGS) entry which is preliminary data.</text>
</comment>
<comment type="similarity">
    <text evidence="1">Belongs to the GDA1/CD39 NTPase family.</text>
</comment>
<feature type="active site" description="Proton acceptor" evidence="3">
    <location>
        <position position="210"/>
    </location>
</feature>
<keyword evidence="6" id="KW-1133">Transmembrane helix</keyword>
<evidence type="ECO:0000256" key="1">
    <source>
        <dbReference type="ARBA" id="ARBA00009283"/>
    </source>
</evidence>
<dbReference type="Proteomes" id="UP001378592">
    <property type="component" value="Unassembled WGS sequence"/>
</dbReference>
<name>A0AAN9VU30_9ORTH</name>
<dbReference type="CDD" id="cd24046">
    <property type="entry name" value="ASKHA_NBD_NTPDase5-like"/>
    <property type="match status" value="1"/>
</dbReference>
<feature type="compositionally biased region" description="Low complexity" evidence="5">
    <location>
        <begin position="18"/>
        <end position="30"/>
    </location>
</feature>
<reference evidence="7 8" key="1">
    <citation type="submission" date="2024-03" db="EMBL/GenBank/DDBJ databases">
        <title>The genome assembly and annotation of the cricket Gryllus longicercus Weissman &amp; Gray.</title>
        <authorList>
            <person name="Szrajer S."/>
            <person name="Gray D."/>
            <person name="Ylla G."/>
        </authorList>
    </citation>
    <scope>NUCLEOTIDE SEQUENCE [LARGE SCALE GENOMIC DNA]</scope>
    <source>
        <strain evidence="7">DAG 2021-001</strain>
        <tissue evidence="7">Whole body minus gut</tissue>
    </source>
</reference>
<dbReference type="AlphaFoldDB" id="A0AAN9VU30"/>
<feature type="compositionally biased region" description="Basic and acidic residues" evidence="5">
    <location>
        <begin position="8"/>
        <end position="17"/>
    </location>
</feature>
<organism evidence="7 8">
    <name type="scientific">Gryllus longicercus</name>
    <dbReference type="NCBI Taxonomy" id="2509291"/>
    <lineage>
        <taxon>Eukaryota</taxon>
        <taxon>Metazoa</taxon>
        <taxon>Ecdysozoa</taxon>
        <taxon>Arthropoda</taxon>
        <taxon>Hexapoda</taxon>
        <taxon>Insecta</taxon>
        <taxon>Pterygota</taxon>
        <taxon>Neoptera</taxon>
        <taxon>Polyneoptera</taxon>
        <taxon>Orthoptera</taxon>
        <taxon>Ensifera</taxon>
        <taxon>Gryllidea</taxon>
        <taxon>Grylloidea</taxon>
        <taxon>Gryllidae</taxon>
        <taxon>Gryllinae</taxon>
        <taxon>Gryllus</taxon>
    </lineage>
</organism>
<dbReference type="PANTHER" id="PTHR11782">
    <property type="entry name" value="ADENOSINE/GUANOSINE DIPHOSPHATASE"/>
    <property type="match status" value="1"/>
</dbReference>
<keyword evidence="6" id="KW-0812">Transmembrane</keyword>
<feature type="transmembrane region" description="Helical" evidence="6">
    <location>
        <begin position="39"/>
        <end position="56"/>
    </location>
</feature>
<proteinExistence type="inferred from homology"/>
<dbReference type="Gene3D" id="3.30.420.150">
    <property type="entry name" value="Exopolyphosphatase. Domain 2"/>
    <property type="match status" value="1"/>
</dbReference>
<keyword evidence="2" id="KW-0378">Hydrolase</keyword>
<protein>
    <recommendedName>
        <fullName evidence="9">Ectonucleoside triphosphate diphosphohydrolase 5</fullName>
    </recommendedName>
</protein>
<evidence type="ECO:0000256" key="3">
    <source>
        <dbReference type="PIRSR" id="PIRSR600407-1"/>
    </source>
</evidence>
<evidence type="ECO:0000256" key="5">
    <source>
        <dbReference type="SAM" id="MobiDB-lite"/>
    </source>
</evidence>
<dbReference type="InterPro" id="IPR000407">
    <property type="entry name" value="GDA1_CD39_NTPase"/>
</dbReference>
<dbReference type="GO" id="GO:0005524">
    <property type="term" value="F:ATP binding"/>
    <property type="evidence" value="ECO:0007669"/>
    <property type="project" value="UniProtKB-KW"/>
</dbReference>
<keyword evidence="8" id="KW-1185">Reference proteome</keyword>
<gene>
    <name evidence="7" type="ORF">R5R35_009685</name>
</gene>
<keyword evidence="6" id="KW-0472">Membrane</keyword>
<evidence type="ECO:0000256" key="2">
    <source>
        <dbReference type="ARBA" id="ARBA00022801"/>
    </source>
</evidence>
<feature type="binding site" evidence="4">
    <location>
        <begin position="240"/>
        <end position="244"/>
    </location>
    <ligand>
        <name>ATP</name>
        <dbReference type="ChEBI" id="CHEBI:30616"/>
    </ligand>
</feature>